<keyword evidence="2" id="KW-1185">Reference proteome</keyword>
<evidence type="ECO:0000313" key="2">
    <source>
        <dbReference type="Proteomes" id="UP000199120"/>
    </source>
</evidence>
<dbReference type="EMBL" id="FOAJ01000002">
    <property type="protein sequence ID" value="SEK47209.1"/>
    <property type="molecule type" value="Genomic_DNA"/>
</dbReference>
<dbReference type="OrthoDB" id="9098398at2"/>
<dbReference type="GO" id="GO:0016740">
    <property type="term" value="F:transferase activity"/>
    <property type="evidence" value="ECO:0007669"/>
    <property type="project" value="UniProtKB-KW"/>
</dbReference>
<sequence>MLDAMRSDQASTGESQKLVFRPAVASDAATCASLIFASGAREFGFFLGMPAAECIEFLRFAFVQTFGRFSWRRHWVAVADDGTVCAVLAVLDGRTLLFDDLHIAWLLVRYLGVTSRTLQALSRGVTLEGELPKPRRHQTLIAHCATNEHLRATGIFSALFRNVLRPKLLDVVDGRQLILDVLVSNTRAQALYRRLGFADTSRSRDRSPRLPSELASIRMVLDLRRGDGER</sequence>
<organism evidence="1 2">
    <name type="scientific">Paraburkholderia caballeronis</name>
    <dbReference type="NCBI Taxonomy" id="416943"/>
    <lineage>
        <taxon>Bacteria</taxon>
        <taxon>Pseudomonadati</taxon>
        <taxon>Pseudomonadota</taxon>
        <taxon>Betaproteobacteria</taxon>
        <taxon>Burkholderiales</taxon>
        <taxon>Burkholderiaceae</taxon>
        <taxon>Paraburkholderia</taxon>
    </lineage>
</organism>
<evidence type="ECO:0000313" key="1">
    <source>
        <dbReference type="EMBL" id="SEK47209.1"/>
    </source>
</evidence>
<protein>
    <submittedName>
        <fullName evidence="1">Acetyltransferase (GNAT) family protein</fullName>
    </submittedName>
</protein>
<dbReference type="RefSeq" id="WP_090541253.1">
    <property type="nucleotide sequence ID" value="NZ_FNSR01000001.1"/>
</dbReference>
<reference evidence="2" key="1">
    <citation type="submission" date="2016-10" db="EMBL/GenBank/DDBJ databases">
        <authorList>
            <person name="Varghese N."/>
            <person name="Submissions S."/>
        </authorList>
    </citation>
    <scope>NUCLEOTIDE SEQUENCE [LARGE SCALE GENOMIC DNA]</scope>
    <source>
        <strain evidence="2">LMG 26416</strain>
    </source>
</reference>
<name>A0A1H7HAD6_9BURK</name>
<dbReference type="Proteomes" id="UP000199120">
    <property type="component" value="Unassembled WGS sequence"/>
</dbReference>
<dbReference type="STRING" id="416943.SAMN05445871_0118"/>
<dbReference type="SUPFAM" id="SSF55729">
    <property type="entry name" value="Acyl-CoA N-acyltransferases (Nat)"/>
    <property type="match status" value="1"/>
</dbReference>
<dbReference type="Gene3D" id="3.40.630.30">
    <property type="match status" value="1"/>
</dbReference>
<dbReference type="InterPro" id="IPR016181">
    <property type="entry name" value="Acyl_CoA_acyltransferase"/>
</dbReference>
<gene>
    <name evidence="1" type="ORF">SAMN05192542_102192</name>
</gene>
<proteinExistence type="predicted"/>
<keyword evidence="1" id="KW-0808">Transferase</keyword>
<dbReference type="AlphaFoldDB" id="A0A1H7HAD6"/>
<accession>A0A1H7HAD6</accession>